<dbReference type="Proteomes" id="UP000299102">
    <property type="component" value="Unassembled WGS sequence"/>
</dbReference>
<evidence type="ECO:0000313" key="1">
    <source>
        <dbReference type="EMBL" id="GBP54118.1"/>
    </source>
</evidence>
<comment type="caution">
    <text evidence="1">The sequence shown here is derived from an EMBL/GenBank/DDBJ whole genome shotgun (WGS) entry which is preliminary data.</text>
</comment>
<reference evidence="1 2" key="1">
    <citation type="journal article" date="2019" name="Commun. Biol.">
        <title>The bagworm genome reveals a unique fibroin gene that provides high tensile strength.</title>
        <authorList>
            <person name="Kono N."/>
            <person name="Nakamura H."/>
            <person name="Ohtoshi R."/>
            <person name="Tomita M."/>
            <person name="Numata K."/>
            <person name="Arakawa K."/>
        </authorList>
    </citation>
    <scope>NUCLEOTIDE SEQUENCE [LARGE SCALE GENOMIC DNA]</scope>
</reference>
<proteinExistence type="predicted"/>
<evidence type="ECO:0000313" key="2">
    <source>
        <dbReference type="Proteomes" id="UP000299102"/>
    </source>
</evidence>
<gene>
    <name evidence="1" type="ORF">EVAR_46483_1</name>
</gene>
<keyword evidence="2" id="KW-1185">Reference proteome</keyword>
<dbReference type="AlphaFoldDB" id="A0A4C1WRW0"/>
<dbReference type="EMBL" id="BGZK01000640">
    <property type="protein sequence ID" value="GBP54118.1"/>
    <property type="molecule type" value="Genomic_DNA"/>
</dbReference>
<organism evidence="1 2">
    <name type="scientific">Eumeta variegata</name>
    <name type="common">Bagworm moth</name>
    <name type="synonym">Eumeta japonica</name>
    <dbReference type="NCBI Taxonomy" id="151549"/>
    <lineage>
        <taxon>Eukaryota</taxon>
        <taxon>Metazoa</taxon>
        <taxon>Ecdysozoa</taxon>
        <taxon>Arthropoda</taxon>
        <taxon>Hexapoda</taxon>
        <taxon>Insecta</taxon>
        <taxon>Pterygota</taxon>
        <taxon>Neoptera</taxon>
        <taxon>Endopterygota</taxon>
        <taxon>Lepidoptera</taxon>
        <taxon>Glossata</taxon>
        <taxon>Ditrysia</taxon>
        <taxon>Tineoidea</taxon>
        <taxon>Psychidae</taxon>
        <taxon>Oiketicinae</taxon>
        <taxon>Eumeta</taxon>
    </lineage>
</organism>
<protein>
    <submittedName>
        <fullName evidence="1">Uncharacterized protein</fullName>
    </submittedName>
</protein>
<accession>A0A4C1WRW0</accession>
<name>A0A4C1WRW0_EUMVA</name>
<sequence>MSEQALSIVGRIALCKSVHEIIFYYLPSYRIHRVHAVRPAWRAGRGNGGGRQSRVSSLELFLFVPRSCDGRQLAVLRARVI</sequence>